<dbReference type="InterPro" id="IPR002181">
    <property type="entry name" value="Fibrinogen_a/b/g_C_dom"/>
</dbReference>
<proteinExistence type="predicted"/>
<dbReference type="GO" id="GO:0005615">
    <property type="term" value="C:extracellular space"/>
    <property type="evidence" value="ECO:0007669"/>
    <property type="project" value="TreeGrafter"/>
</dbReference>
<keyword evidence="4" id="KW-1185">Reference proteome</keyword>
<organism evidence="3 4">
    <name type="scientific">Mytilus coruscus</name>
    <name type="common">Sea mussel</name>
    <dbReference type="NCBI Taxonomy" id="42192"/>
    <lineage>
        <taxon>Eukaryota</taxon>
        <taxon>Metazoa</taxon>
        <taxon>Spiralia</taxon>
        <taxon>Lophotrochozoa</taxon>
        <taxon>Mollusca</taxon>
        <taxon>Bivalvia</taxon>
        <taxon>Autobranchia</taxon>
        <taxon>Pteriomorphia</taxon>
        <taxon>Mytilida</taxon>
        <taxon>Mytiloidea</taxon>
        <taxon>Mytilidae</taxon>
        <taxon>Mytilinae</taxon>
        <taxon>Mytilus</taxon>
    </lineage>
</organism>
<dbReference type="InterPro" id="IPR050373">
    <property type="entry name" value="Fibrinogen_C-term_domain"/>
</dbReference>
<keyword evidence="1" id="KW-1015">Disulfide bond</keyword>
<evidence type="ECO:0000313" key="4">
    <source>
        <dbReference type="Proteomes" id="UP000507470"/>
    </source>
</evidence>
<dbReference type="AlphaFoldDB" id="A0A6J8BDR1"/>
<dbReference type="InterPro" id="IPR036691">
    <property type="entry name" value="Endo/exonu/phosph_ase_sf"/>
</dbReference>
<evidence type="ECO:0000256" key="1">
    <source>
        <dbReference type="ARBA" id="ARBA00023157"/>
    </source>
</evidence>
<evidence type="ECO:0000259" key="2">
    <source>
        <dbReference type="PROSITE" id="PS51406"/>
    </source>
</evidence>
<dbReference type="SUPFAM" id="SSF56496">
    <property type="entry name" value="Fibrinogen C-terminal domain-like"/>
    <property type="match status" value="1"/>
</dbReference>
<dbReference type="Gene3D" id="3.60.10.10">
    <property type="entry name" value="Endonuclease/exonuclease/phosphatase"/>
    <property type="match status" value="1"/>
</dbReference>
<dbReference type="InterPro" id="IPR020837">
    <property type="entry name" value="Fibrinogen_CS"/>
</dbReference>
<dbReference type="Gene3D" id="3.90.215.10">
    <property type="entry name" value="Gamma Fibrinogen, chain A, domain 1"/>
    <property type="match status" value="1"/>
</dbReference>
<dbReference type="SMART" id="SM00186">
    <property type="entry name" value="FBG"/>
    <property type="match status" value="1"/>
</dbReference>
<dbReference type="Pfam" id="PF00147">
    <property type="entry name" value="Fibrinogen_C"/>
    <property type="match status" value="1"/>
</dbReference>
<dbReference type="NCBIfam" id="NF040941">
    <property type="entry name" value="GGGWT_bact"/>
    <property type="match status" value="1"/>
</dbReference>
<accession>A0A6J8BDR1</accession>
<dbReference type="PROSITE" id="PS00514">
    <property type="entry name" value="FIBRINOGEN_C_1"/>
    <property type="match status" value="1"/>
</dbReference>
<dbReference type="EMBL" id="CACVKT020003176">
    <property type="protein sequence ID" value="CAC5382045.1"/>
    <property type="molecule type" value="Genomic_DNA"/>
</dbReference>
<dbReference type="OrthoDB" id="7972392at2759"/>
<protein>
    <recommendedName>
        <fullName evidence="2">Fibrinogen C-terminal domain-containing protein</fullName>
    </recommendedName>
</protein>
<evidence type="ECO:0000313" key="3">
    <source>
        <dbReference type="EMBL" id="CAC5382045.1"/>
    </source>
</evidence>
<feature type="domain" description="Fibrinogen C-terminal" evidence="2">
    <location>
        <begin position="282"/>
        <end position="500"/>
    </location>
</feature>
<dbReference type="Proteomes" id="UP000507470">
    <property type="component" value="Unassembled WGS sequence"/>
</dbReference>
<dbReference type="FunFam" id="3.90.215.10:FF:000001">
    <property type="entry name" value="Tenascin isoform 1"/>
    <property type="match status" value="1"/>
</dbReference>
<dbReference type="InterPro" id="IPR036056">
    <property type="entry name" value="Fibrinogen-like_C"/>
</dbReference>
<reference evidence="3 4" key="1">
    <citation type="submission" date="2020-06" db="EMBL/GenBank/DDBJ databases">
        <authorList>
            <person name="Li R."/>
            <person name="Bekaert M."/>
        </authorList>
    </citation>
    <scope>NUCLEOTIDE SEQUENCE [LARGE SCALE GENOMIC DNA]</scope>
    <source>
        <strain evidence="4">wild</strain>
    </source>
</reference>
<dbReference type="InterPro" id="IPR014716">
    <property type="entry name" value="Fibrinogen_a/b/g_C_1"/>
</dbReference>
<dbReference type="PROSITE" id="PS51406">
    <property type="entry name" value="FIBRINOGEN_C_2"/>
    <property type="match status" value="1"/>
</dbReference>
<dbReference type="CDD" id="cd00087">
    <property type="entry name" value="FReD"/>
    <property type="match status" value="1"/>
</dbReference>
<gene>
    <name evidence="3" type="ORF">MCOR_17906</name>
</gene>
<sequence>MSSLQRELTVSSWNIRGLGDKYTDDLFIDNIKSDINVILETWKGENAETQIENFVSISKCRKKHIKSKRHSGGITIYIKKEIFKGITNLSKASTSPNRIWLKLDKSFFGFEKDLFLCAVYIPPYNSTHLDDDFQNLENEIVKFSVKGEIALIGDFNARVSDHTDFINQESYDSHVLQDILPPNYDDDIFVERNSQDQTLNCHGKSLLNMFGSMNAAQRQLSETIDGNTTINKDDYILYSKEDHAELIALLHKFKNESEKALLSMKDSKEEIIKLLADFKNRTSNNDVMRDCVDWQQSGMRTNGIYSITPIGFTSFDVYCDMTTDGGGWLVFQKRINGTIDFFRDWVSYENGFGDINREFWLGNKKLHVLTQEPTELRVDVMAWDNEKRYAKYSTFRLGDALSKYTLYVDGYSGDAGDGLALHHKVKFSTRDQDNDVKRKDCAGSNKGAWWYENCSHSSLNGQYIKGTDGVTGKNMGINWEKFKGDYYSMKTASMMLRRKV</sequence>
<name>A0A6J8BDR1_MYTCO</name>
<dbReference type="PANTHER" id="PTHR19143">
    <property type="entry name" value="FIBRINOGEN/TENASCIN/ANGIOPOEITIN"/>
    <property type="match status" value="1"/>
</dbReference>
<dbReference type="SUPFAM" id="SSF56219">
    <property type="entry name" value="DNase I-like"/>
    <property type="match status" value="1"/>
</dbReference>